<dbReference type="EMBL" id="BSPK01000102">
    <property type="protein sequence ID" value="GLS66327.1"/>
    <property type="molecule type" value="Genomic_DNA"/>
</dbReference>
<name>A0ABQ6DQH1_9HYPH</name>
<dbReference type="RefSeq" id="WP_238180012.1">
    <property type="nucleotide sequence ID" value="NZ_BPQW01000254.1"/>
</dbReference>
<proteinExistence type="predicted"/>
<dbReference type="Proteomes" id="UP001156856">
    <property type="component" value="Unassembled WGS sequence"/>
</dbReference>
<organism evidence="2 3">
    <name type="scientific">Methylobacterium oxalidis</name>
    <dbReference type="NCBI Taxonomy" id="944322"/>
    <lineage>
        <taxon>Bacteria</taxon>
        <taxon>Pseudomonadati</taxon>
        <taxon>Pseudomonadota</taxon>
        <taxon>Alphaproteobacteria</taxon>
        <taxon>Hyphomicrobiales</taxon>
        <taxon>Methylobacteriaceae</taxon>
        <taxon>Methylobacterium</taxon>
    </lineage>
</organism>
<accession>A0ABQ6DQH1</accession>
<keyword evidence="1" id="KW-0812">Transmembrane</keyword>
<protein>
    <recommendedName>
        <fullName evidence="4">DUF2231 domain-containing protein</fullName>
    </recommendedName>
</protein>
<evidence type="ECO:0000313" key="3">
    <source>
        <dbReference type="Proteomes" id="UP001156856"/>
    </source>
</evidence>
<reference evidence="3" key="1">
    <citation type="journal article" date="2019" name="Int. J. Syst. Evol. Microbiol.">
        <title>The Global Catalogue of Microorganisms (GCM) 10K type strain sequencing project: providing services to taxonomists for standard genome sequencing and annotation.</title>
        <authorList>
            <consortium name="The Broad Institute Genomics Platform"/>
            <consortium name="The Broad Institute Genome Sequencing Center for Infectious Disease"/>
            <person name="Wu L."/>
            <person name="Ma J."/>
        </authorList>
    </citation>
    <scope>NUCLEOTIDE SEQUENCE [LARGE SCALE GENOMIC DNA]</scope>
    <source>
        <strain evidence="3">NBRC 107715</strain>
    </source>
</reference>
<gene>
    <name evidence="2" type="ORF">GCM10007888_47090</name>
</gene>
<feature type="transmembrane region" description="Helical" evidence="1">
    <location>
        <begin position="87"/>
        <end position="107"/>
    </location>
</feature>
<sequence>MQLSKALDAVWIVLGPLCLALFLFWADRGLASLRGKAARNERRRTTAMFLNALGIAFVVAGLANSFLANDFFALIALKAGTDFERVIATWAAVLIGVVLHLLARMTLNGVED</sequence>
<keyword evidence="1" id="KW-1133">Transmembrane helix</keyword>
<evidence type="ECO:0000256" key="1">
    <source>
        <dbReference type="SAM" id="Phobius"/>
    </source>
</evidence>
<comment type="caution">
    <text evidence="2">The sequence shown here is derived from an EMBL/GenBank/DDBJ whole genome shotgun (WGS) entry which is preliminary data.</text>
</comment>
<feature type="transmembrane region" description="Helical" evidence="1">
    <location>
        <begin position="47"/>
        <end position="67"/>
    </location>
</feature>
<keyword evidence="1" id="KW-0472">Membrane</keyword>
<evidence type="ECO:0008006" key="4">
    <source>
        <dbReference type="Google" id="ProtNLM"/>
    </source>
</evidence>
<feature type="transmembrane region" description="Helical" evidence="1">
    <location>
        <begin position="6"/>
        <end position="26"/>
    </location>
</feature>
<evidence type="ECO:0000313" key="2">
    <source>
        <dbReference type="EMBL" id="GLS66327.1"/>
    </source>
</evidence>
<keyword evidence="3" id="KW-1185">Reference proteome</keyword>